<dbReference type="InterPro" id="IPR024368">
    <property type="entry name" value="Ecl1/2/3"/>
</dbReference>
<feature type="compositionally biased region" description="Basic and acidic residues" evidence="1">
    <location>
        <begin position="149"/>
        <end position="158"/>
    </location>
</feature>
<organism evidence="2 3">
    <name type="scientific">Westerdykella ornata</name>
    <dbReference type="NCBI Taxonomy" id="318751"/>
    <lineage>
        <taxon>Eukaryota</taxon>
        <taxon>Fungi</taxon>
        <taxon>Dikarya</taxon>
        <taxon>Ascomycota</taxon>
        <taxon>Pezizomycotina</taxon>
        <taxon>Dothideomycetes</taxon>
        <taxon>Pleosporomycetidae</taxon>
        <taxon>Pleosporales</taxon>
        <taxon>Sporormiaceae</taxon>
        <taxon>Westerdykella</taxon>
    </lineage>
</organism>
<accession>A0A6A6JP58</accession>
<name>A0A6A6JP58_WESOR</name>
<dbReference type="EMBL" id="ML986489">
    <property type="protein sequence ID" value="KAF2277923.1"/>
    <property type="molecule type" value="Genomic_DNA"/>
</dbReference>
<evidence type="ECO:0008006" key="4">
    <source>
        <dbReference type="Google" id="ProtNLM"/>
    </source>
</evidence>
<feature type="compositionally biased region" description="Low complexity" evidence="1">
    <location>
        <begin position="243"/>
        <end position="256"/>
    </location>
</feature>
<feature type="region of interest" description="Disordered" evidence="1">
    <location>
        <begin position="118"/>
        <end position="158"/>
    </location>
</feature>
<gene>
    <name evidence="2" type="ORF">EI97DRAFT_278499</name>
</gene>
<feature type="region of interest" description="Disordered" evidence="1">
    <location>
        <begin position="243"/>
        <end position="286"/>
    </location>
</feature>
<protein>
    <recommendedName>
        <fullName evidence="4">Life-span regulatory factor-domain-containing protein</fullName>
    </recommendedName>
</protein>
<dbReference type="Proteomes" id="UP000800097">
    <property type="component" value="Unassembled WGS sequence"/>
</dbReference>
<evidence type="ECO:0000313" key="2">
    <source>
        <dbReference type="EMBL" id="KAF2277923.1"/>
    </source>
</evidence>
<feature type="compositionally biased region" description="Low complexity" evidence="1">
    <location>
        <begin position="133"/>
        <end position="148"/>
    </location>
</feature>
<dbReference type="RefSeq" id="XP_033655462.1">
    <property type="nucleotide sequence ID" value="XM_033794338.1"/>
</dbReference>
<proteinExistence type="predicted"/>
<feature type="compositionally biased region" description="Polar residues" evidence="1">
    <location>
        <begin position="257"/>
        <end position="266"/>
    </location>
</feature>
<dbReference type="GeneID" id="54547513"/>
<feature type="compositionally biased region" description="Basic residues" evidence="1">
    <location>
        <begin position="1"/>
        <end position="12"/>
    </location>
</feature>
<evidence type="ECO:0000256" key="1">
    <source>
        <dbReference type="SAM" id="MobiDB-lite"/>
    </source>
</evidence>
<reference evidence="2" key="1">
    <citation type="journal article" date="2020" name="Stud. Mycol.">
        <title>101 Dothideomycetes genomes: a test case for predicting lifestyles and emergence of pathogens.</title>
        <authorList>
            <person name="Haridas S."/>
            <person name="Albert R."/>
            <person name="Binder M."/>
            <person name="Bloem J."/>
            <person name="Labutti K."/>
            <person name="Salamov A."/>
            <person name="Andreopoulos B."/>
            <person name="Baker S."/>
            <person name="Barry K."/>
            <person name="Bills G."/>
            <person name="Bluhm B."/>
            <person name="Cannon C."/>
            <person name="Castanera R."/>
            <person name="Culley D."/>
            <person name="Daum C."/>
            <person name="Ezra D."/>
            <person name="Gonzalez J."/>
            <person name="Henrissat B."/>
            <person name="Kuo A."/>
            <person name="Liang C."/>
            <person name="Lipzen A."/>
            <person name="Lutzoni F."/>
            <person name="Magnuson J."/>
            <person name="Mondo S."/>
            <person name="Nolan M."/>
            <person name="Ohm R."/>
            <person name="Pangilinan J."/>
            <person name="Park H.-J."/>
            <person name="Ramirez L."/>
            <person name="Alfaro M."/>
            <person name="Sun H."/>
            <person name="Tritt A."/>
            <person name="Yoshinaga Y."/>
            <person name="Zwiers L.-H."/>
            <person name="Turgeon B."/>
            <person name="Goodwin S."/>
            <person name="Spatafora J."/>
            <person name="Crous P."/>
            <person name="Grigoriev I."/>
        </authorList>
    </citation>
    <scope>NUCLEOTIDE SEQUENCE</scope>
    <source>
        <strain evidence="2">CBS 379.55</strain>
    </source>
</reference>
<keyword evidence="3" id="KW-1185">Reference proteome</keyword>
<dbReference type="OrthoDB" id="3599883at2759"/>
<evidence type="ECO:0000313" key="3">
    <source>
        <dbReference type="Proteomes" id="UP000800097"/>
    </source>
</evidence>
<dbReference type="AlphaFoldDB" id="A0A6A6JP58"/>
<dbReference type="Pfam" id="PF12855">
    <property type="entry name" value="Ecl1"/>
    <property type="match status" value="1"/>
</dbReference>
<sequence length="303" mass="33251">MATHHVRSHSGSKRTLPAHSRQTRPAPLSKRSTNASSKKVAPPKDPGEYEDSEDMATSFLQFCTTCEKQIIVPSNFVLYCSESCKRQDHSKQLPPHCSPTLLPYMDSSLEDVQFPDIVAPRTPTTPMALSKRSSWNLSEPSSEENPTSSEDRPGKETEASAWLRKFYRVPPETSGQHVRPRYHRASSSIATTHYTTPSLSHTPSSTLSFSVPYTPSTQALPPKTNPHYSSSGSRSIDLVTAYTYPSVPSSPQQQYSLKSPPSSTMTPDKCEGKFEYQKSPIPSLTSADGTLKQLLASSGAATQ</sequence>
<feature type="region of interest" description="Disordered" evidence="1">
    <location>
        <begin position="1"/>
        <end position="52"/>
    </location>
</feature>